<evidence type="ECO:0000313" key="6">
    <source>
        <dbReference type="EMBL" id="CAI9099601.1"/>
    </source>
</evidence>
<gene>
    <name evidence="6" type="ORF">OLC1_LOCUS9586</name>
</gene>
<dbReference type="Gene3D" id="2.170.150.80">
    <property type="entry name" value="NAC domain"/>
    <property type="match status" value="1"/>
</dbReference>
<dbReference type="Pfam" id="PF02365">
    <property type="entry name" value="NAM"/>
    <property type="match status" value="1"/>
</dbReference>
<keyword evidence="3" id="KW-0804">Transcription</keyword>
<dbReference type="EMBL" id="OX459120">
    <property type="protein sequence ID" value="CAI9099601.1"/>
    <property type="molecule type" value="Genomic_DNA"/>
</dbReference>
<organism evidence="6 7">
    <name type="scientific">Oldenlandia corymbosa var. corymbosa</name>
    <dbReference type="NCBI Taxonomy" id="529605"/>
    <lineage>
        <taxon>Eukaryota</taxon>
        <taxon>Viridiplantae</taxon>
        <taxon>Streptophyta</taxon>
        <taxon>Embryophyta</taxon>
        <taxon>Tracheophyta</taxon>
        <taxon>Spermatophyta</taxon>
        <taxon>Magnoliopsida</taxon>
        <taxon>eudicotyledons</taxon>
        <taxon>Gunneridae</taxon>
        <taxon>Pentapetalae</taxon>
        <taxon>asterids</taxon>
        <taxon>lamiids</taxon>
        <taxon>Gentianales</taxon>
        <taxon>Rubiaceae</taxon>
        <taxon>Rubioideae</taxon>
        <taxon>Spermacoceae</taxon>
        <taxon>Hedyotis-Oldenlandia complex</taxon>
        <taxon>Oldenlandia</taxon>
    </lineage>
</organism>
<sequence length="452" mass="52276">MEPRHNPRTPVKLPKGFRFSPKDWELIKYLECKVFSKPLPCDHVIRDNVDVYDSDYHPKTLIDRHGDDENVVYVFTNRKKVAEKGKNYGRSAGEYTWKANNRGTPVEKEDGLGEKVKVGWVKTLCLVNRMEERTGYIMKEFTLPKSDLENASDEFKHYALCRIYKKPKKDKAKAKKNKSKEDLKQEAVDDVPSLISFETPPDHQNAVNNDIHAALQYEDPIEFSFADSIVPPQLDQIFDHNTQQQDDTFDEKFSWLMNALEQYNDPHDLLSTQQDPFLPGWYDHHQLLVTQGFSESCSSSQNQMYPLTAFLPNYQQTLIDCQEEPNQEKLQASKMGSIDFDIMKPSTSRVTLKRLRELNRDNKDLGTLPEIDRQIPKVPKMMTKKSRTHSQVLANTNQEEMCDNNRGVCSKFGWELAKMLASSNQGNSIPNEDPMIDNELGLERLRDFMMPS</sequence>
<accession>A0AAV1CW74</accession>
<keyword evidence="4" id="KW-0539">Nucleus</keyword>
<evidence type="ECO:0000256" key="1">
    <source>
        <dbReference type="ARBA" id="ARBA00023015"/>
    </source>
</evidence>
<keyword evidence="2" id="KW-0238">DNA-binding</keyword>
<dbReference type="GO" id="GO:0006355">
    <property type="term" value="P:regulation of DNA-templated transcription"/>
    <property type="evidence" value="ECO:0007669"/>
    <property type="project" value="InterPro"/>
</dbReference>
<dbReference type="GO" id="GO:0003677">
    <property type="term" value="F:DNA binding"/>
    <property type="evidence" value="ECO:0007669"/>
    <property type="project" value="UniProtKB-KW"/>
</dbReference>
<feature type="domain" description="NAC" evidence="5">
    <location>
        <begin position="13"/>
        <end position="166"/>
    </location>
</feature>
<evidence type="ECO:0000256" key="2">
    <source>
        <dbReference type="ARBA" id="ARBA00023125"/>
    </source>
</evidence>
<proteinExistence type="predicted"/>
<dbReference type="PANTHER" id="PTHR31719">
    <property type="entry name" value="NAC TRANSCRIPTION FACTOR 56"/>
    <property type="match status" value="1"/>
</dbReference>
<name>A0AAV1CW74_OLDCO</name>
<dbReference type="AlphaFoldDB" id="A0AAV1CW74"/>
<dbReference type="PANTHER" id="PTHR31719:SF179">
    <property type="entry name" value="OS08G0148400 PROTEIN"/>
    <property type="match status" value="1"/>
</dbReference>
<evidence type="ECO:0000256" key="4">
    <source>
        <dbReference type="ARBA" id="ARBA00023242"/>
    </source>
</evidence>
<dbReference type="InterPro" id="IPR003441">
    <property type="entry name" value="NAC-dom"/>
</dbReference>
<dbReference type="InterPro" id="IPR036093">
    <property type="entry name" value="NAC_dom_sf"/>
</dbReference>
<dbReference type="PROSITE" id="PS51005">
    <property type="entry name" value="NAC"/>
    <property type="match status" value="1"/>
</dbReference>
<keyword evidence="1" id="KW-0805">Transcription regulation</keyword>
<protein>
    <submittedName>
        <fullName evidence="6">OLC1v1036449C1</fullName>
    </submittedName>
</protein>
<dbReference type="SUPFAM" id="SSF101941">
    <property type="entry name" value="NAC domain"/>
    <property type="match status" value="1"/>
</dbReference>
<keyword evidence="7" id="KW-1185">Reference proteome</keyword>
<evidence type="ECO:0000313" key="7">
    <source>
        <dbReference type="Proteomes" id="UP001161247"/>
    </source>
</evidence>
<evidence type="ECO:0000256" key="3">
    <source>
        <dbReference type="ARBA" id="ARBA00023163"/>
    </source>
</evidence>
<evidence type="ECO:0000259" key="5">
    <source>
        <dbReference type="PROSITE" id="PS51005"/>
    </source>
</evidence>
<dbReference type="Proteomes" id="UP001161247">
    <property type="component" value="Chromosome 3"/>
</dbReference>
<reference evidence="6" key="1">
    <citation type="submission" date="2023-03" db="EMBL/GenBank/DDBJ databases">
        <authorList>
            <person name="Julca I."/>
        </authorList>
    </citation>
    <scope>NUCLEOTIDE SEQUENCE</scope>
</reference>